<organism evidence="3 4">
    <name type="scientific">Molorchus minor</name>
    <dbReference type="NCBI Taxonomy" id="1323400"/>
    <lineage>
        <taxon>Eukaryota</taxon>
        <taxon>Metazoa</taxon>
        <taxon>Ecdysozoa</taxon>
        <taxon>Arthropoda</taxon>
        <taxon>Hexapoda</taxon>
        <taxon>Insecta</taxon>
        <taxon>Pterygota</taxon>
        <taxon>Neoptera</taxon>
        <taxon>Endopterygota</taxon>
        <taxon>Coleoptera</taxon>
        <taxon>Polyphaga</taxon>
        <taxon>Cucujiformia</taxon>
        <taxon>Chrysomeloidea</taxon>
        <taxon>Cerambycidae</taxon>
        <taxon>Lamiinae</taxon>
        <taxon>Monochamini</taxon>
        <taxon>Molorchus</taxon>
    </lineage>
</organism>
<comment type="caution">
    <text evidence="3">The sequence shown here is derived from an EMBL/GenBank/DDBJ whole genome shotgun (WGS) entry which is preliminary data.</text>
</comment>
<feature type="domain" description="Mab-21-like HhH/H2TH-like" evidence="2">
    <location>
        <begin position="41"/>
        <end position="132"/>
    </location>
</feature>
<accession>A0ABQ9JX43</accession>
<dbReference type="Proteomes" id="UP001162164">
    <property type="component" value="Unassembled WGS sequence"/>
</dbReference>
<dbReference type="PANTHER" id="PTHR10656:SF42">
    <property type="entry name" value="CYCLIC GMP-AMP SYNTHASE-LIKE PROTEIN-RELATED"/>
    <property type="match status" value="1"/>
</dbReference>
<dbReference type="Gene3D" id="1.10.1410.40">
    <property type="match status" value="1"/>
</dbReference>
<sequence>MIRGPKIKEFFIVPKPHDNTKYWRLSFQEQERILLIGKENLKPALRLIKKIRDKLKHDCISSYFIKTVFLWKVIKTRKDHFWNKPLSYVFMKLHDYQGCIQRGVIKYFWCPRFNLIENIDDQTLSMISNDLKYIINNLKSPRQNETLVAKYLCKERNVKRIEWLAISPDMNVIEHVWSRIKLKLNGVWREFNNLNELSDSARNEWEAIPQEFIRNMTYINCSVSSDTNKQLHIPFCSYKITGGDALEELGIRKRHKEVTVASQEIRRPMNWPDSGSEGRCMGPETYLGISRQQVTAALIDWV</sequence>
<keyword evidence="4" id="KW-1185">Reference proteome</keyword>
<reference evidence="3" key="1">
    <citation type="journal article" date="2023" name="Insect Mol. Biol.">
        <title>Genome sequencing provides insights into the evolution of gene families encoding plant cell wall-degrading enzymes in longhorned beetles.</title>
        <authorList>
            <person name="Shin N.R."/>
            <person name="Okamura Y."/>
            <person name="Kirsch R."/>
            <person name="Pauchet Y."/>
        </authorList>
    </citation>
    <scope>NUCLEOTIDE SEQUENCE</scope>
    <source>
        <strain evidence="3">MMC_N1</strain>
    </source>
</reference>
<evidence type="ECO:0000313" key="3">
    <source>
        <dbReference type="EMBL" id="KAJ8982164.1"/>
    </source>
</evidence>
<evidence type="ECO:0000313" key="4">
    <source>
        <dbReference type="Proteomes" id="UP001162164"/>
    </source>
</evidence>
<protein>
    <recommendedName>
        <fullName evidence="2">Mab-21-like HhH/H2TH-like domain-containing protein</fullName>
    </recommendedName>
</protein>
<dbReference type="EMBL" id="JAPWTJ010000141">
    <property type="protein sequence ID" value="KAJ8982164.1"/>
    <property type="molecule type" value="Genomic_DNA"/>
</dbReference>
<dbReference type="InterPro" id="IPR046906">
    <property type="entry name" value="Mab-21_HhH/H2TH-like"/>
</dbReference>
<comment type="similarity">
    <text evidence="1">Belongs to the mab-21 family.</text>
</comment>
<proteinExistence type="inferred from homology"/>
<evidence type="ECO:0000256" key="1">
    <source>
        <dbReference type="ARBA" id="ARBA00008307"/>
    </source>
</evidence>
<gene>
    <name evidence="3" type="ORF">NQ317_013949</name>
</gene>
<dbReference type="Pfam" id="PF20266">
    <property type="entry name" value="Mab-21_C"/>
    <property type="match status" value="1"/>
</dbReference>
<dbReference type="PANTHER" id="PTHR10656">
    <property type="entry name" value="CELL FATE DETERMINING PROTEIN MAB21-RELATED"/>
    <property type="match status" value="1"/>
</dbReference>
<name>A0ABQ9JX43_9CUCU</name>
<evidence type="ECO:0000259" key="2">
    <source>
        <dbReference type="Pfam" id="PF20266"/>
    </source>
</evidence>